<sequence>PRCTSELLSQIKQSIRFANYVCAEKQAQKAVRRLSVSNLGTARPTRELQLSIESVRWQIPGPTVIQRSEGAAPSPSRPGGSRSNPREVVEA</sequence>
<reference evidence="2" key="2">
    <citation type="journal article" date="2007" name="Science">
        <title>Genome sequence of Aedes aegypti, a major arbovirus vector.</title>
        <authorList>
            <person name="Nene V."/>
            <person name="Wortman J.R."/>
            <person name="Lawson D."/>
            <person name="Haas B."/>
            <person name="Kodira C."/>
            <person name="Tu Z.J."/>
            <person name="Loftus B."/>
            <person name="Xi Z."/>
            <person name="Megy K."/>
            <person name="Grabherr M."/>
            <person name="Ren Q."/>
            <person name="Zdobnov E.M."/>
            <person name="Lobo N.F."/>
            <person name="Campbell K.S."/>
            <person name="Brown S.E."/>
            <person name="Bonaldo M.F."/>
            <person name="Zhu J."/>
            <person name="Sinkins S.P."/>
            <person name="Hogenkamp D.G."/>
            <person name="Amedeo P."/>
            <person name="Arensburger P."/>
            <person name="Atkinson P.W."/>
            <person name="Bidwell S."/>
            <person name="Biedler J."/>
            <person name="Birney E."/>
            <person name="Bruggner R.V."/>
            <person name="Costas J."/>
            <person name="Coy M.R."/>
            <person name="Crabtree J."/>
            <person name="Crawford M."/>
            <person name="Debruyn B."/>
            <person name="Decaprio D."/>
            <person name="Eiglmeier K."/>
            <person name="Eisenstadt E."/>
            <person name="El-Dorry H."/>
            <person name="Gelbart W.M."/>
            <person name="Gomes S.L."/>
            <person name="Hammond M."/>
            <person name="Hannick L.I."/>
            <person name="Hogan J.R."/>
            <person name="Holmes M.H."/>
            <person name="Jaffe D."/>
            <person name="Johnston J.S."/>
            <person name="Kennedy R.C."/>
            <person name="Koo H."/>
            <person name="Kravitz S."/>
            <person name="Kriventseva E.V."/>
            <person name="Kulp D."/>
            <person name="Labutti K."/>
            <person name="Lee E."/>
            <person name="Li S."/>
            <person name="Lovin D.D."/>
            <person name="Mao C."/>
            <person name="Mauceli E."/>
            <person name="Menck C.F."/>
            <person name="Miller J.R."/>
            <person name="Montgomery P."/>
            <person name="Mori A."/>
            <person name="Nascimento A.L."/>
            <person name="Naveira H.F."/>
            <person name="Nusbaum C."/>
            <person name="O'leary S."/>
            <person name="Orvis J."/>
            <person name="Pertea M."/>
            <person name="Quesneville H."/>
            <person name="Reidenbach K.R."/>
            <person name="Rogers Y.H."/>
            <person name="Roth C.W."/>
            <person name="Schneider J.R."/>
            <person name="Schatz M."/>
            <person name="Shumway M."/>
            <person name="Stanke M."/>
            <person name="Stinson E.O."/>
            <person name="Tubio J.M."/>
            <person name="Vanzee J.P."/>
            <person name="Verjovski-Almeida S."/>
            <person name="Werner D."/>
            <person name="White O."/>
            <person name="Wyder S."/>
            <person name="Zeng Q."/>
            <person name="Zhao Q."/>
            <person name="Zhao Y."/>
            <person name="Hill C.A."/>
            <person name="Raikhel A.S."/>
            <person name="Soares M.B."/>
            <person name="Knudson D.L."/>
            <person name="Lee N.H."/>
            <person name="Galagan J."/>
            <person name="Salzberg S.L."/>
            <person name="Paulsen I.T."/>
            <person name="Dimopoulos G."/>
            <person name="Collins F.H."/>
            <person name="Birren B."/>
            <person name="Fraser-Liggett C.M."/>
            <person name="Severson D.W."/>
        </authorList>
    </citation>
    <scope>NUCLEOTIDE SEQUENCE [LARGE SCALE GENOMIC DNA]</scope>
    <source>
        <strain evidence="2">Liverpool</strain>
    </source>
</reference>
<feature type="region of interest" description="Disordered" evidence="1">
    <location>
        <begin position="65"/>
        <end position="91"/>
    </location>
</feature>
<organism evidence="2 3">
    <name type="scientific">Aedes aegypti</name>
    <name type="common">Yellowfever mosquito</name>
    <name type="synonym">Culex aegypti</name>
    <dbReference type="NCBI Taxonomy" id="7159"/>
    <lineage>
        <taxon>Eukaryota</taxon>
        <taxon>Metazoa</taxon>
        <taxon>Ecdysozoa</taxon>
        <taxon>Arthropoda</taxon>
        <taxon>Hexapoda</taxon>
        <taxon>Insecta</taxon>
        <taxon>Pterygota</taxon>
        <taxon>Neoptera</taxon>
        <taxon>Endopterygota</taxon>
        <taxon>Diptera</taxon>
        <taxon>Nematocera</taxon>
        <taxon>Culicoidea</taxon>
        <taxon>Culicidae</taxon>
        <taxon>Culicinae</taxon>
        <taxon>Aedini</taxon>
        <taxon>Aedes</taxon>
        <taxon>Stegomyia</taxon>
    </lineage>
</organism>
<feature type="non-terminal residue" evidence="2">
    <location>
        <position position="91"/>
    </location>
</feature>
<reference evidence="2" key="3">
    <citation type="submission" date="2012-09" db="EMBL/GenBank/DDBJ databases">
        <authorList>
            <consortium name="VectorBase"/>
        </authorList>
    </citation>
    <scope>NUCLEOTIDE SEQUENCE</scope>
    <source>
        <strain evidence="2">Liverpool</strain>
    </source>
</reference>
<dbReference type="EMBL" id="CH477573">
    <property type="protein sequence ID" value="EAT38827.1"/>
    <property type="molecule type" value="Genomic_DNA"/>
</dbReference>
<feature type="compositionally biased region" description="Low complexity" evidence="1">
    <location>
        <begin position="67"/>
        <end position="83"/>
    </location>
</feature>
<dbReference type="Proteomes" id="UP000682892">
    <property type="component" value="Chromosome 1"/>
</dbReference>
<dbReference type="PaxDb" id="7159-AAEL009318-PA"/>
<dbReference type="HOGENOM" id="CLU_2433051_0_0_1"/>
<evidence type="ECO:0000256" key="1">
    <source>
        <dbReference type="SAM" id="MobiDB-lite"/>
    </source>
</evidence>
<reference evidence="2" key="1">
    <citation type="submission" date="2005-10" db="EMBL/GenBank/DDBJ databases">
        <authorList>
            <person name="Loftus B.J."/>
            <person name="Nene V.M."/>
            <person name="Hannick L.I."/>
            <person name="Bidwell S."/>
            <person name="Haas B."/>
            <person name="Amedeo P."/>
            <person name="Orvis J."/>
            <person name="Wortman J.R."/>
            <person name="White O.R."/>
            <person name="Salzberg S."/>
            <person name="Shumway M."/>
            <person name="Koo H."/>
            <person name="Zhao Y."/>
            <person name="Holmes M."/>
            <person name="Miller J."/>
            <person name="Schatz M."/>
            <person name="Pop M."/>
            <person name="Pai G."/>
            <person name="Utterback T."/>
            <person name="Rogers Y.-H."/>
            <person name="Kravitz S."/>
            <person name="Fraser C.M."/>
        </authorList>
    </citation>
    <scope>NUCLEOTIDE SEQUENCE</scope>
    <source>
        <strain evidence="2">Liverpool</strain>
    </source>
</reference>
<proteinExistence type="predicted"/>
<evidence type="ECO:0000313" key="2">
    <source>
        <dbReference type="EMBL" id="EAT38827.1"/>
    </source>
</evidence>
<accession>Q16W83</accession>
<name>Q16W83_AEDAE</name>
<protein>
    <submittedName>
        <fullName evidence="2">AAEL009318-PA</fullName>
    </submittedName>
</protein>
<gene>
    <name evidence="2" type="ORF">AaeL_AAEL009318</name>
</gene>
<dbReference type="AlphaFoldDB" id="Q16W83"/>
<evidence type="ECO:0000313" key="3">
    <source>
        <dbReference type="Proteomes" id="UP000682892"/>
    </source>
</evidence>